<organism evidence="2 3">
    <name type="scientific">Snodgrassella communis</name>
    <dbReference type="NCBI Taxonomy" id="2946699"/>
    <lineage>
        <taxon>Bacteria</taxon>
        <taxon>Pseudomonadati</taxon>
        <taxon>Pseudomonadota</taxon>
        <taxon>Betaproteobacteria</taxon>
        <taxon>Neisseriales</taxon>
        <taxon>Neisseriaceae</taxon>
        <taxon>Snodgrassella</taxon>
    </lineage>
</organism>
<name>A0A836MSG4_9NEIS</name>
<dbReference type="AlphaFoldDB" id="A0A836MSG4"/>
<dbReference type="Proteomes" id="UP000027170">
    <property type="component" value="Unassembled WGS sequence"/>
</dbReference>
<keyword evidence="3" id="KW-1185">Reference proteome</keyword>
<protein>
    <submittedName>
        <fullName evidence="2">Uncharacterized protein</fullName>
    </submittedName>
</protein>
<dbReference type="EMBL" id="JFZV01000002">
    <property type="protein sequence ID" value="KDN15365.1"/>
    <property type="molecule type" value="Genomic_DNA"/>
</dbReference>
<evidence type="ECO:0000256" key="1">
    <source>
        <dbReference type="SAM" id="MobiDB-lite"/>
    </source>
</evidence>
<feature type="compositionally biased region" description="Low complexity" evidence="1">
    <location>
        <begin position="27"/>
        <end position="39"/>
    </location>
</feature>
<proteinExistence type="predicted"/>
<evidence type="ECO:0000313" key="3">
    <source>
        <dbReference type="Proteomes" id="UP000027170"/>
    </source>
</evidence>
<evidence type="ECO:0000313" key="2">
    <source>
        <dbReference type="EMBL" id="KDN15365.1"/>
    </source>
</evidence>
<feature type="compositionally biased region" description="Polar residues" evidence="1">
    <location>
        <begin position="11"/>
        <end position="26"/>
    </location>
</feature>
<sequence>MPPQPVAVVHLSQSNQTNPKPHTTATQQSKPNSPSQPQQAGYFFPAKTNIQK</sequence>
<gene>
    <name evidence="2" type="ORF">SALWKB29_0469</name>
</gene>
<accession>A0A836MSG4</accession>
<feature type="region of interest" description="Disordered" evidence="1">
    <location>
        <begin position="1"/>
        <end position="52"/>
    </location>
</feature>
<reference evidence="2 3" key="1">
    <citation type="submission" date="2014-03" db="EMBL/GenBank/DDBJ databases">
        <title>The genomes of two eusocial bee gut symbionts.</title>
        <authorList>
            <person name="Kwong W.K."/>
            <person name="Engel P."/>
            <person name="Koch H."/>
            <person name="Moran N.A."/>
        </authorList>
    </citation>
    <scope>NUCLEOTIDE SEQUENCE [LARGE SCALE GENOMIC DNA]</scope>
    <source>
        <strain evidence="3">wkB29</strain>
    </source>
</reference>
<comment type="caution">
    <text evidence="2">The sequence shown here is derived from an EMBL/GenBank/DDBJ whole genome shotgun (WGS) entry which is preliminary data.</text>
</comment>